<reference evidence="2" key="1">
    <citation type="submission" date="2017-03" db="EMBL/GenBank/DDBJ databases">
        <authorList>
            <person name="Monnet C."/>
        </authorList>
    </citation>
    <scope>NUCLEOTIDE SEQUENCE [LARGE SCALE GENOMIC DNA]</scope>
    <source>
        <strain evidence="2">Mu101</strain>
    </source>
</reference>
<evidence type="ECO:0000313" key="2">
    <source>
        <dbReference type="Proteomes" id="UP000234498"/>
    </source>
</evidence>
<dbReference type="OrthoDB" id="9877817at2"/>
<organism evidence="1 2">
    <name type="scientific">Brevibacterium linens</name>
    <dbReference type="NCBI Taxonomy" id="1703"/>
    <lineage>
        <taxon>Bacteria</taxon>
        <taxon>Bacillati</taxon>
        <taxon>Actinomycetota</taxon>
        <taxon>Actinomycetes</taxon>
        <taxon>Micrococcales</taxon>
        <taxon>Brevibacteriaceae</taxon>
        <taxon>Brevibacterium</taxon>
    </lineage>
</organism>
<dbReference type="Proteomes" id="UP000234498">
    <property type="component" value="Unassembled WGS sequence"/>
</dbReference>
<gene>
    <name evidence="1" type="ORF">BLIN101_03295</name>
</gene>
<name>A0A2H1KFL9_BRELN</name>
<sequence>MAITENSNELVPFSVLEERGWTPEMLKIHRLDGSGRGWSLVRAQALEGTPDWQDDRARADAGLPLLYRRQELLADRHWSVTMVAEFLPEPDVVESLGTNRRRHSFAARRVEAIEATDRFKERAAIAAEMSRKAAHAAGEKRRR</sequence>
<dbReference type="RefSeq" id="WP_101596730.1">
    <property type="nucleotide sequence ID" value="NZ_FXZA01000035.1"/>
</dbReference>
<proteinExistence type="predicted"/>
<protein>
    <submittedName>
        <fullName evidence="1">Uncharacterized protein</fullName>
    </submittedName>
</protein>
<accession>A0A2H1KFL9</accession>
<evidence type="ECO:0000313" key="1">
    <source>
        <dbReference type="EMBL" id="SMX98439.1"/>
    </source>
</evidence>
<dbReference type="EMBL" id="FXZA01000035">
    <property type="protein sequence ID" value="SMX98439.1"/>
    <property type="molecule type" value="Genomic_DNA"/>
</dbReference>
<dbReference type="AlphaFoldDB" id="A0A2H1KFL9"/>